<dbReference type="AlphaFoldDB" id="A0A1Y1VI64"/>
<reference evidence="2 3" key="2">
    <citation type="submission" date="2016-08" db="EMBL/GenBank/DDBJ databases">
        <title>Pervasive Adenine N6-methylation of Active Genes in Fungi.</title>
        <authorList>
            <consortium name="DOE Joint Genome Institute"/>
            <person name="Mondo S.J."/>
            <person name="Dannebaum R.O."/>
            <person name="Kuo R.C."/>
            <person name="Labutti K."/>
            <person name="Haridas S."/>
            <person name="Kuo A."/>
            <person name="Salamov A."/>
            <person name="Ahrendt S.R."/>
            <person name="Lipzen A."/>
            <person name="Sullivan W."/>
            <person name="Andreopoulos W.B."/>
            <person name="Clum A."/>
            <person name="Lindquist E."/>
            <person name="Daum C."/>
            <person name="Ramamoorthy G.K."/>
            <person name="Gryganskyi A."/>
            <person name="Culley D."/>
            <person name="Magnuson J.K."/>
            <person name="James T.Y."/>
            <person name="O'Malley M.A."/>
            <person name="Stajich J.E."/>
            <person name="Spatafora J.W."/>
            <person name="Visel A."/>
            <person name="Grigoriev I.V."/>
        </authorList>
    </citation>
    <scope>NUCLEOTIDE SEQUENCE [LARGE SCALE GENOMIC DNA]</scope>
    <source>
        <strain evidence="3">finn</strain>
    </source>
</reference>
<dbReference type="EMBL" id="MCFH01000007">
    <property type="protein sequence ID" value="ORX56475.1"/>
    <property type="molecule type" value="Genomic_DNA"/>
</dbReference>
<accession>A0A1Y1VI64</accession>
<keyword evidence="1" id="KW-0812">Transmembrane</keyword>
<name>A0A1Y1VI64_9FUNG</name>
<protein>
    <submittedName>
        <fullName evidence="2">Uncharacterized protein</fullName>
    </submittedName>
</protein>
<sequence length="202" mass="24355">MDFLGRRCSKCNFYKCNIHTFSFNDFNEQNFKCVCTLTDFIWRNKNKNAIELFIELLLLYINDKKENYYNIKQLIEKLIYTIFSEKDNLLIPSNEISLNIDSTKGNDKDIIKRNKIGNKEEFINDNYLAIKTIESWLNENLNSISLEYLNFILNKLNWYLQCFIFNFNELALKELSGRFFKYNINFIIISFLIIINFKFQRI</sequence>
<evidence type="ECO:0000313" key="2">
    <source>
        <dbReference type="EMBL" id="ORX56475.1"/>
    </source>
</evidence>
<dbReference type="OrthoDB" id="2148741at2759"/>
<comment type="caution">
    <text evidence="2">The sequence shown here is derived from an EMBL/GenBank/DDBJ whole genome shotgun (WGS) entry which is preliminary data.</text>
</comment>
<proteinExistence type="predicted"/>
<dbReference type="Proteomes" id="UP000193719">
    <property type="component" value="Unassembled WGS sequence"/>
</dbReference>
<keyword evidence="1" id="KW-1133">Transmembrane helix</keyword>
<feature type="transmembrane region" description="Helical" evidence="1">
    <location>
        <begin position="182"/>
        <end position="199"/>
    </location>
</feature>
<keyword evidence="3" id="KW-1185">Reference proteome</keyword>
<reference evidence="2 3" key="1">
    <citation type="submission" date="2016-08" db="EMBL/GenBank/DDBJ databases">
        <title>Genomes of anaerobic fungi encode conserved fungal cellulosomes for biomass hydrolysis.</title>
        <authorList>
            <consortium name="DOE Joint Genome Institute"/>
            <person name="Haitjema C.H."/>
            <person name="Gilmore S.P."/>
            <person name="Henske J.K."/>
            <person name="Solomon K.V."/>
            <person name="De Groot R."/>
            <person name="Kuo A."/>
            <person name="Mondo S.J."/>
            <person name="Salamov A.A."/>
            <person name="Labutti K."/>
            <person name="Zhao Z."/>
            <person name="Chiniquy J."/>
            <person name="Barry K."/>
            <person name="Brewer H.M."/>
            <person name="Purvine S.O."/>
            <person name="Wright A.T."/>
            <person name="Boxma B."/>
            <person name="Van Alen T."/>
            <person name="Hackstein J.H."/>
            <person name="Baker S.E."/>
            <person name="Grigoriev I.V."/>
            <person name="O'Malley M.A."/>
        </authorList>
    </citation>
    <scope>NUCLEOTIDE SEQUENCE [LARGE SCALE GENOMIC DNA]</scope>
    <source>
        <strain evidence="3">finn</strain>
    </source>
</reference>
<evidence type="ECO:0000256" key="1">
    <source>
        <dbReference type="SAM" id="Phobius"/>
    </source>
</evidence>
<organism evidence="2 3">
    <name type="scientific">Piromyces finnis</name>
    <dbReference type="NCBI Taxonomy" id="1754191"/>
    <lineage>
        <taxon>Eukaryota</taxon>
        <taxon>Fungi</taxon>
        <taxon>Fungi incertae sedis</taxon>
        <taxon>Chytridiomycota</taxon>
        <taxon>Chytridiomycota incertae sedis</taxon>
        <taxon>Neocallimastigomycetes</taxon>
        <taxon>Neocallimastigales</taxon>
        <taxon>Neocallimastigaceae</taxon>
        <taxon>Piromyces</taxon>
    </lineage>
</organism>
<evidence type="ECO:0000313" key="3">
    <source>
        <dbReference type="Proteomes" id="UP000193719"/>
    </source>
</evidence>
<gene>
    <name evidence="2" type="ORF">BCR36DRAFT_345567</name>
</gene>
<keyword evidence="1" id="KW-0472">Membrane</keyword>